<protein>
    <submittedName>
        <fullName evidence="1">Uncharacterized protein</fullName>
    </submittedName>
</protein>
<comment type="caution">
    <text evidence="1">The sequence shown here is derived from an EMBL/GenBank/DDBJ whole genome shotgun (WGS) entry which is preliminary data.</text>
</comment>
<gene>
    <name evidence="1" type="ORF">J2786_001300</name>
</gene>
<evidence type="ECO:0000313" key="2">
    <source>
        <dbReference type="Proteomes" id="UP001184833"/>
    </source>
</evidence>
<proteinExistence type="predicted"/>
<reference evidence="1" key="1">
    <citation type="submission" date="2023-07" db="EMBL/GenBank/DDBJ databases">
        <title>Sorghum-associated microbial communities from plants grown in Nebraska, USA.</title>
        <authorList>
            <person name="Schachtman D."/>
        </authorList>
    </citation>
    <scope>NUCLEOTIDE SEQUENCE</scope>
    <source>
        <strain evidence="1">DS2329</strain>
    </source>
</reference>
<accession>A0ACC6J590</accession>
<evidence type="ECO:0000313" key="1">
    <source>
        <dbReference type="EMBL" id="MDR6458207.1"/>
    </source>
</evidence>
<name>A0ACC6J590_9FLAO</name>
<dbReference type="EMBL" id="JAVDQX010000001">
    <property type="protein sequence ID" value="MDR6458207.1"/>
    <property type="molecule type" value="Genomic_DNA"/>
</dbReference>
<sequence length="134" mass="15266">MIVGDVKLNNRNDIKSLLFRSNEEIYFISSKSFIKKIDIYSKIIKTMGLTEQLFGNGAERFSDCVEIKIAELNEKHKDFLSKEKIDLSTAYMISFGQSGSGRVGFGRTQDISPEIDSEIDKILHECAEKHLQKL</sequence>
<dbReference type="Proteomes" id="UP001184833">
    <property type="component" value="Unassembled WGS sequence"/>
</dbReference>
<organism evidence="1 2">
    <name type="scientific">Chryseobacterium vietnamense</name>
    <dbReference type="NCBI Taxonomy" id="866785"/>
    <lineage>
        <taxon>Bacteria</taxon>
        <taxon>Pseudomonadati</taxon>
        <taxon>Bacteroidota</taxon>
        <taxon>Flavobacteriia</taxon>
        <taxon>Flavobacteriales</taxon>
        <taxon>Weeksellaceae</taxon>
        <taxon>Chryseobacterium group</taxon>
        <taxon>Chryseobacterium</taxon>
    </lineage>
</organism>
<keyword evidence="2" id="KW-1185">Reference proteome</keyword>